<dbReference type="Proteomes" id="UP000050331">
    <property type="component" value="Chromosome"/>
</dbReference>
<dbReference type="RefSeq" id="WP_068441806.1">
    <property type="nucleotide sequence ID" value="NZ_CP013862.1"/>
</dbReference>
<dbReference type="AlphaFoldDB" id="A0A0U4FIY6"/>
<keyword evidence="2" id="KW-1185">Reference proteome</keyword>
<dbReference type="OrthoDB" id="2971215at2"/>
<dbReference type="EMBL" id="CP013862">
    <property type="protein sequence ID" value="ALX47716.1"/>
    <property type="molecule type" value="Genomic_DNA"/>
</dbReference>
<name>A0A0U4FIY6_9BACI</name>
<organism evidence="1 2">
    <name type="scientific">Lentibacillus amyloliquefaciens</name>
    <dbReference type="NCBI Taxonomy" id="1472767"/>
    <lineage>
        <taxon>Bacteria</taxon>
        <taxon>Bacillati</taxon>
        <taxon>Bacillota</taxon>
        <taxon>Bacilli</taxon>
        <taxon>Bacillales</taxon>
        <taxon>Bacillaceae</taxon>
        <taxon>Lentibacillus</taxon>
    </lineage>
</organism>
<protein>
    <submittedName>
        <fullName evidence="1">Uncharacterized protein</fullName>
    </submittedName>
</protein>
<evidence type="ECO:0000313" key="2">
    <source>
        <dbReference type="Proteomes" id="UP000050331"/>
    </source>
</evidence>
<reference evidence="1 2" key="1">
    <citation type="submission" date="2016-01" db="EMBL/GenBank/DDBJ databases">
        <title>Complete genome sequence of strain Lentibacillus amyloliquefaciens LAM0015T isolated from saline sediment.</title>
        <authorList>
            <person name="Wang J.-L."/>
            <person name="He M.-X."/>
        </authorList>
    </citation>
    <scope>NUCLEOTIDE SEQUENCE [LARGE SCALE GENOMIC DNA]</scope>
    <source>
        <strain evidence="1 2">LAM0015</strain>
    </source>
</reference>
<dbReference type="STRING" id="1472767.AOX59_03310"/>
<proteinExistence type="predicted"/>
<sequence length="75" mass="8785">MIAEEKSAYPTYEIMPELKTITSLTYSEQFLNHELETFQPKIQKRMLNAMKTLMADEMAYVLSVENLKRNKPPSE</sequence>
<evidence type="ECO:0000313" key="1">
    <source>
        <dbReference type="EMBL" id="ALX47716.1"/>
    </source>
</evidence>
<dbReference type="KEGG" id="lao:AOX59_03310"/>
<accession>A0A0U4FIY6</accession>
<gene>
    <name evidence="1" type="ORF">AOX59_03310</name>
</gene>